<protein>
    <submittedName>
        <fullName evidence="1">PD-(D/E)XK nuclease family protein</fullName>
    </submittedName>
</protein>
<evidence type="ECO:0000313" key="2">
    <source>
        <dbReference type="Proteomes" id="UP001430954"/>
    </source>
</evidence>
<proteinExistence type="predicted"/>
<accession>A0ABS7T728</accession>
<name>A0ABS7T728_9GAMM</name>
<sequence length="324" mass="35591">MADDPPPSLTRPRIAGVCECDIDLLLLEEFLSSPAFGLWFGQAAGVKDDALGTVVEAGRSITHSTGESDLEVHMVCGTGRTVLLIENKIGAGLQPLQAERYHLRGRDYLSKNRCERVVSVIVAPDRYFASSGETKGFECRVSYEALMQWFDNDAAELGVRRYYKRSLLQSGIDKAVLGYQPDVDSGVTEFFRAYWDLAVASYPELGMRPPRQRPGGSGRVYFKTPPLTAIGADIAHKTGRGIVDLHLRGRGARLAEVEAHLGEVLAADMRVASAGKSAAVRLEAPRLDRTAPAAEQLDAIRRGLYAAKRLHDWALCHQERISRI</sequence>
<dbReference type="EMBL" id="JAINZW010000003">
    <property type="protein sequence ID" value="MBZ4039648.1"/>
    <property type="molecule type" value="Genomic_DNA"/>
</dbReference>
<keyword evidence="2" id="KW-1185">Reference proteome</keyword>
<dbReference type="Proteomes" id="UP001430954">
    <property type="component" value="Unassembled WGS sequence"/>
</dbReference>
<reference evidence="1 2" key="1">
    <citation type="submission" date="2021-09" db="EMBL/GenBank/DDBJ databases">
        <title>Lysobacter sp. 13A isolated from the river sediment.</title>
        <authorList>
            <person name="Liu H."/>
            <person name="Li S."/>
            <person name="Mao S."/>
        </authorList>
    </citation>
    <scope>NUCLEOTIDE SEQUENCE [LARGE SCALE GENOMIC DNA]</scope>
    <source>
        <strain evidence="1 2">13A</strain>
    </source>
</reference>
<dbReference type="RefSeq" id="WP_223676089.1">
    <property type="nucleotide sequence ID" value="NZ_JAINZW010000003.1"/>
</dbReference>
<evidence type="ECO:0000313" key="1">
    <source>
        <dbReference type="EMBL" id="MBZ4039648.1"/>
    </source>
</evidence>
<comment type="caution">
    <text evidence="1">The sequence shown here is derived from an EMBL/GenBank/DDBJ whole genome shotgun (WGS) entry which is preliminary data.</text>
</comment>
<organism evidence="1 2">
    <name type="scientific">Novilysobacter selenitireducens</name>
    <dbReference type="NCBI Taxonomy" id="2872639"/>
    <lineage>
        <taxon>Bacteria</taxon>
        <taxon>Pseudomonadati</taxon>
        <taxon>Pseudomonadota</taxon>
        <taxon>Gammaproteobacteria</taxon>
        <taxon>Lysobacterales</taxon>
        <taxon>Lysobacteraceae</taxon>
        <taxon>Novilysobacter</taxon>
    </lineage>
</organism>
<gene>
    <name evidence="1" type="ORF">K6753_08885</name>
</gene>